<reference evidence="1" key="1">
    <citation type="submission" date="2015-05" db="EMBL/GenBank/DDBJ databases">
        <title>Permanent draft genome of Rhodopirellula islandicus K833.</title>
        <authorList>
            <person name="Kizina J."/>
            <person name="Richter M."/>
            <person name="Glockner F.O."/>
            <person name="Harder J."/>
        </authorList>
    </citation>
    <scope>NUCLEOTIDE SEQUENCE [LARGE SCALE GENOMIC DNA]</scope>
    <source>
        <strain evidence="1">K833</strain>
    </source>
</reference>
<sequence length="40" mass="4659">MAYEAIANWHFAIQPPRRPGSTWRWVLVSGCWQANTLEQS</sequence>
<dbReference type="Proteomes" id="UP000036367">
    <property type="component" value="Unassembled WGS sequence"/>
</dbReference>
<gene>
    <name evidence="1" type="ORF">RISK_001070</name>
</gene>
<keyword evidence="2" id="KW-1185">Reference proteome</keyword>
<evidence type="ECO:0000313" key="1">
    <source>
        <dbReference type="EMBL" id="KLU06897.1"/>
    </source>
</evidence>
<proteinExistence type="predicted"/>
<protein>
    <submittedName>
        <fullName evidence="1">Uncharacterized protein</fullName>
    </submittedName>
</protein>
<name>A0A0J1BK66_RHOIS</name>
<evidence type="ECO:0000313" key="2">
    <source>
        <dbReference type="Proteomes" id="UP000036367"/>
    </source>
</evidence>
<comment type="caution">
    <text evidence="1">The sequence shown here is derived from an EMBL/GenBank/DDBJ whole genome shotgun (WGS) entry which is preliminary data.</text>
</comment>
<dbReference type="EMBL" id="LECT01000008">
    <property type="protein sequence ID" value="KLU06897.1"/>
    <property type="molecule type" value="Genomic_DNA"/>
</dbReference>
<dbReference type="AlphaFoldDB" id="A0A0J1BK66"/>
<accession>A0A0J1BK66</accession>
<organism evidence="1 2">
    <name type="scientific">Rhodopirellula islandica</name>
    <dbReference type="NCBI Taxonomy" id="595434"/>
    <lineage>
        <taxon>Bacteria</taxon>
        <taxon>Pseudomonadati</taxon>
        <taxon>Planctomycetota</taxon>
        <taxon>Planctomycetia</taxon>
        <taxon>Pirellulales</taxon>
        <taxon>Pirellulaceae</taxon>
        <taxon>Rhodopirellula</taxon>
    </lineage>
</organism>